<dbReference type="Proteomes" id="UP001589627">
    <property type="component" value="Unassembled WGS sequence"/>
</dbReference>
<dbReference type="InterPro" id="IPR007795">
    <property type="entry name" value="T7SS_EccB"/>
</dbReference>
<evidence type="ECO:0000313" key="2">
    <source>
        <dbReference type="EMBL" id="MFB9840700.1"/>
    </source>
</evidence>
<organism evidence="2 3">
    <name type="scientific">Actinoallomurus acaciae</name>
    <dbReference type="NCBI Taxonomy" id="502577"/>
    <lineage>
        <taxon>Bacteria</taxon>
        <taxon>Bacillati</taxon>
        <taxon>Actinomycetota</taxon>
        <taxon>Actinomycetes</taxon>
        <taxon>Streptosporangiales</taxon>
        <taxon>Thermomonosporaceae</taxon>
        <taxon>Actinoallomurus</taxon>
    </lineage>
</organism>
<dbReference type="Gene3D" id="3.30.2390.20">
    <property type="entry name" value="Type VII secretion system EccB, repeat 1 domain"/>
    <property type="match status" value="1"/>
</dbReference>
<protein>
    <submittedName>
        <fullName evidence="2">Type VII secretion protein EccB</fullName>
    </submittedName>
</protein>
<dbReference type="PANTHER" id="PTHR40765">
    <property type="entry name" value="ESX-2 SECRETION SYSTEM ATPASE ECCB2"/>
    <property type="match status" value="1"/>
</dbReference>
<dbReference type="EMBL" id="JBHLZP010001289">
    <property type="protein sequence ID" value="MFB9840700.1"/>
    <property type="molecule type" value="Genomic_DNA"/>
</dbReference>
<keyword evidence="1" id="KW-1133">Transmembrane helix</keyword>
<keyword evidence="1" id="KW-0472">Membrane</keyword>
<feature type="non-terminal residue" evidence="2">
    <location>
        <position position="101"/>
    </location>
</feature>
<dbReference type="RefSeq" id="WP_378213911.1">
    <property type="nucleotide sequence ID" value="NZ_JBHLZP010001289.1"/>
</dbReference>
<comment type="caution">
    <text evidence="2">The sequence shown here is derived from an EMBL/GenBank/DDBJ whole genome shotgun (WGS) entry which is preliminary data.</text>
</comment>
<dbReference type="Pfam" id="PF05108">
    <property type="entry name" value="T7SS_ESX1_EccB"/>
    <property type="match status" value="1"/>
</dbReference>
<proteinExistence type="predicted"/>
<keyword evidence="3" id="KW-1185">Reference proteome</keyword>
<reference evidence="2 3" key="1">
    <citation type="submission" date="2024-09" db="EMBL/GenBank/DDBJ databases">
        <authorList>
            <person name="Sun Q."/>
            <person name="Mori K."/>
        </authorList>
    </citation>
    <scope>NUCLEOTIDE SEQUENCE [LARGE SCALE GENOMIC DNA]</scope>
    <source>
        <strain evidence="2 3">TBRC 0563</strain>
    </source>
</reference>
<gene>
    <name evidence="2" type="ORF">ACFFNX_52100</name>
</gene>
<dbReference type="InterPro" id="IPR044857">
    <property type="entry name" value="T7SS_EccB_R1"/>
</dbReference>
<dbReference type="PANTHER" id="PTHR40765:SF2">
    <property type="entry name" value="ESX-2 SECRETION SYSTEM ATPASE ECCB2"/>
    <property type="match status" value="1"/>
</dbReference>
<feature type="transmembrane region" description="Helical" evidence="1">
    <location>
        <begin position="38"/>
        <end position="61"/>
    </location>
</feature>
<name>A0ABV5Z065_9ACTN</name>
<evidence type="ECO:0000313" key="3">
    <source>
        <dbReference type="Proteomes" id="UP001589627"/>
    </source>
</evidence>
<evidence type="ECO:0000256" key="1">
    <source>
        <dbReference type="SAM" id="Phobius"/>
    </source>
</evidence>
<sequence>MHNRRDQVHAHGFMVGRLVSALLRAEPDMAVPPLRRSWSGLIIGAIVAALAVGGVAVLAVISPGGASAWRKPGTLILDKDTGTRFVLAGGRLRPVLNYASA</sequence>
<accession>A0ABV5Z065</accession>
<keyword evidence="1" id="KW-0812">Transmembrane</keyword>